<protein>
    <submittedName>
        <fullName evidence="1">Uncharacterized protein</fullName>
    </submittedName>
</protein>
<gene>
    <name evidence="1" type="ORF">MLD38_005040</name>
</gene>
<dbReference type="Proteomes" id="UP001057402">
    <property type="component" value="Chromosome 2"/>
</dbReference>
<keyword evidence="2" id="KW-1185">Reference proteome</keyword>
<accession>A0ACB9S9J2</accession>
<evidence type="ECO:0000313" key="2">
    <source>
        <dbReference type="Proteomes" id="UP001057402"/>
    </source>
</evidence>
<sequence length="234" mass="25543">MEDYNHLINHAAAAATPHNNQDNSFTPWSFFTEDCIYAQGLPVSAARSCDSSIQSCEISRDVRPNKLIRADSTSSTTFQPFPSPVLSFHDVKSEAMHSPVVPVLPPVGFGSPVFGADDVTPSKPHRGIKRTNQHVSAWNSPSSSSTRSLSCARKHVLAERKRRDSQRFIALSSIIPGLKKMDKASVLGDAIKYIKELQDKVNALEDAANASKTEQSFIISGVDPADEDGGPYFR</sequence>
<proteinExistence type="predicted"/>
<dbReference type="EMBL" id="CM042881">
    <property type="protein sequence ID" value="KAI4387191.1"/>
    <property type="molecule type" value="Genomic_DNA"/>
</dbReference>
<organism evidence="1 2">
    <name type="scientific">Melastoma candidum</name>
    <dbReference type="NCBI Taxonomy" id="119954"/>
    <lineage>
        <taxon>Eukaryota</taxon>
        <taxon>Viridiplantae</taxon>
        <taxon>Streptophyta</taxon>
        <taxon>Embryophyta</taxon>
        <taxon>Tracheophyta</taxon>
        <taxon>Spermatophyta</taxon>
        <taxon>Magnoliopsida</taxon>
        <taxon>eudicotyledons</taxon>
        <taxon>Gunneridae</taxon>
        <taxon>Pentapetalae</taxon>
        <taxon>rosids</taxon>
        <taxon>malvids</taxon>
        <taxon>Myrtales</taxon>
        <taxon>Melastomataceae</taxon>
        <taxon>Melastomatoideae</taxon>
        <taxon>Melastomateae</taxon>
        <taxon>Melastoma</taxon>
    </lineage>
</organism>
<name>A0ACB9S9J2_9MYRT</name>
<comment type="caution">
    <text evidence="1">The sequence shown here is derived from an EMBL/GenBank/DDBJ whole genome shotgun (WGS) entry which is preliminary data.</text>
</comment>
<reference evidence="2" key="1">
    <citation type="journal article" date="2023" name="Front. Plant Sci.">
        <title>Chromosomal-level genome assembly of Melastoma candidum provides insights into trichome evolution.</title>
        <authorList>
            <person name="Zhong Y."/>
            <person name="Wu W."/>
            <person name="Sun C."/>
            <person name="Zou P."/>
            <person name="Liu Y."/>
            <person name="Dai S."/>
            <person name="Zhou R."/>
        </authorList>
    </citation>
    <scope>NUCLEOTIDE SEQUENCE [LARGE SCALE GENOMIC DNA]</scope>
</reference>
<evidence type="ECO:0000313" key="1">
    <source>
        <dbReference type="EMBL" id="KAI4387191.1"/>
    </source>
</evidence>